<evidence type="ECO:0000256" key="2">
    <source>
        <dbReference type="ARBA" id="ARBA00022737"/>
    </source>
</evidence>
<organism evidence="4 5">
    <name type="scientific">Entomortierella chlamydospora</name>
    <dbReference type="NCBI Taxonomy" id="101097"/>
    <lineage>
        <taxon>Eukaryota</taxon>
        <taxon>Fungi</taxon>
        <taxon>Fungi incertae sedis</taxon>
        <taxon>Mucoromycota</taxon>
        <taxon>Mortierellomycotina</taxon>
        <taxon>Mortierellomycetes</taxon>
        <taxon>Mortierellales</taxon>
        <taxon>Mortierellaceae</taxon>
        <taxon>Entomortierella</taxon>
    </lineage>
</organism>
<dbReference type="Gene3D" id="2.130.10.10">
    <property type="entry name" value="YVTN repeat-like/Quinoprotein amine dehydrogenase"/>
    <property type="match status" value="1"/>
</dbReference>
<dbReference type="PROSITE" id="PS00678">
    <property type="entry name" value="WD_REPEATS_1"/>
    <property type="match status" value="1"/>
</dbReference>
<dbReference type="PANTHER" id="PTHR19848:SF8">
    <property type="entry name" value="F-BOX AND WD REPEAT DOMAIN CONTAINING 7"/>
    <property type="match status" value="1"/>
</dbReference>
<feature type="non-terminal residue" evidence="4">
    <location>
        <position position="1"/>
    </location>
</feature>
<keyword evidence="1 3" id="KW-0853">WD repeat</keyword>
<name>A0A9P6MRZ6_9FUNG</name>
<sequence>RLWDVDTGECVHTLQGHSSTVQSVVYSPKGDRIASGSSDSTVRLWDVDTGECVHTLQGHSDTVQSVVYSPKGDRIASGSDDKSVKLWKVGARQCQTIISGFSSGVSSIALESDFGARCLATGSFDKSVRRWRITKEGVEHKAVLCWSSSHEVLTVHDLSFEDAQGLRSQEVYADQVRNPDVETPNPFRLAPVSPDVASILSQLNILLNVGAVEFYGHLQASFNRGSKALLEM</sequence>
<accession>A0A9P6MRZ6</accession>
<evidence type="ECO:0000256" key="1">
    <source>
        <dbReference type="ARBA" id="ARBA00022574"/>
    </source>
</evidence>
<dbReference type="InterPro" id="IPR015943">
    <property type="entry name" value="WD40/YVTN_repeat-like_dom_sf"/>
</dbReference>
<dbReference type="SMART" id="SM00320">
    <property type="entry name" value="WD40"/>
    <property type="match status" value="3"/>
</dbReference>
<evidence type="ECO:0000256" key="3">
    <source>
        <dbReference type="PROSITE-ProRule" id="PRU00221"/>
    </source>
</evidence>
<dbReference type="PANTHER" id="PTHR19848">
    <property type="entry name" value="WD40 REPEAT PROTEIN"/>
    <property type="match status" value="1"/>
</dbReference>
<feature type="repeat" description="WD" evidence="3">
    <location>
        <begin position="56"/>
        <end position="89"/>
    </location>
</feature>
<gene>
    <name evidence="4" type="ORF">BGZ80_001100</name>
</gene>
<dbReference type="PROSITE" id="PS50294">
    <property type="entry name" value="WD_REPEATS_REGION"/>
    <property type="match status" value="2"/>
</dbReference>
<dbReference type="EMBL" id="JAAAID010001246">
    <property type="protein sequence ID" value="KAG0010898.1"/>
    <property type="molecule type" value="Genomic_DNA"/>
</dbReference>
<keyword evidence="2" id="KW-0677">Repeat</keyword>
<evidence type="ECO:0008006" key="6">
    <source>
        <dbReference type="Google" id="ProtNLM"/>
    </source>
</evidence>
<keyword evidence="5" id="KW-1185">Reference proteome</keyword>
<evidence type="ECO:0000313" key="4">
    <source>
        <dbReference type="EMBL" id="KAG0010898.1"/>
    </source>
</evidence>
<reference evidence="4" key="1">
    <citation type="journal article" date="2020" name="Fungal Divers.">
        <title>Resolving the Mortierellaceae phylogeny through synthesis of multi-gene phylogenetics and phylogenomics.</title>
        <authorList>
            <person name="Vandepol N."/>
            <person name="Liber J."/>
            <person name="Desiro A."/>
            <person name="Na H."/>
            <person name="Kennedy M."/>
            <person name="Barry K."/>
            <person name="Grigoriev I.V."/>
            <person name="Miller A.N."/>
            <person name="O'Donnell K."/>
            <person name="Stajich J.E."/>
            <person name="Bonito G."/>
        </authorList>
    </citation>
    <scope>NUCLEOTIDE SEQUENCE</scope>
    <source>
        <strain evidence="4">NRRL 2769</strain>
    </source>
</reference>
<dbReference type="InterPro" id="IPR036322">
    <property type="entry name" value="WD40_repeat_dom_sf"/>
</dbReference>
<evidence type="ECO:0000313" key="5">
    <source>
        <dbReference type="Proteomes" id="UP000703661"/>
    </source>
</evidence>
<dbReference type="Proteomes" id="UP000703661">
    <property type="component" value="Unassembled WGS sequence"/>
</dbReference>
<protein>
    <recommendedName>
        <fullName evidence="6">WD40 repeat-like protein</fullName>
    </recommendedName>
</protein>
<dbReference type="InterPro" id="IPR001680">
    <property type="entry name" value="WD40_rpt"/>
</dbReference>
<dbReference type="PROSITE" id="PS50082">
    <property type="entry name" value="WD_REPEATS_2"/>
    <property type="match status" value="2"/>
</dbReference>
<proteinExistence type="predicted"/>
<dbReference type="SUPFAM" id="SSF50978">
    <property type="entry name" value="WD40 repeat-like"/>
    <property type="match status" value="1"/>
</dbReference>
<feature type="repeat" description="WD" evidence="3">
    <location>
        <begin position="14"/>
        <end position="55"/>
    </location>
</feature>
<dbReference type="InterPro" id="IPR019775">
    <property type="entry name" value="WD40_repeat_CS"/>
</dbReference>
<dbReference type="PRINTS" id="PR00320">
    <property type="entry name" value="GPROTEINBRPT"/>
</dbReference>
<dbReference type="Pfam" id="PF00400">
    <property type="entry name" value="WD40"/>
    <property type="match status" value="3"/>
</dbReference>
<comment type="caution">
    <text evidence="4">The sequence shown here is derived from an EMBL/GenBank/DDBJ whole genome shotgun (WGS) entry which is preliminary data.</text>
</comment>
<dbReference type="AlphaFoldDB" id="A0A9P6MRZ6"/>
<dbReference type="InterPro" id="IPR020472">
    <property type="entry name" value="WD40_PAC1"/>
</dbReference>